<evidence type="ECO:0000256" key="3">
    <source>
        <dbReference type="ARBA" id="ARBA00022723"/>
    </source>
</evidence>
<dbReference type="Proteomes" id="UP000228945">
    <property type="component" value="Chromosome"/>
</dbReference>
<dbReference type="Gene3D" id="1.10.490.10">
    <property type="entry name" value="Globins"/>
    <property type="match status" value="1"/>
</dbReference>
<dbReference type="KEGG" id="cmb:CSW64_08720"/>
<keyword evidence="1" id="KW-0813">Transport</keyword>
<keyword evidence="4" id="KW-0408">Iron</keyword>
<dbReference type="InterPro" id="IPR009050">
    <property type="entry name" value="Globin-like_sf"/>
</dbReference>
<evidence type="ECO:0000313" key="5">
    <source>
        <dbReference type="EMBL" id="ATQ44940.1"/>
    </source>
</evidence>
<protein>
    <submittedName>
        <fullName evidence="5">Preprotein translocase subunit TatC</fullName>
    </submittedName>
</protein>
<dbReference type="GO" id="GO:0020037">
    <property type="term" value="F:heme binding"/>
    <property type="evidence" value="ECO:0007669"/>
    <property type="project" value="InterPro"/>
</dbReference>
<evidence type="ECO:0000256" key="1">
    <source>
        <dbReference type="ARBA" id="ARBA00022448"/>
    </source>
</evidence>
<sequence>MARAKAETGIDEALIDQLVERFYDKVRADDLLAPVFAAQIDDWGPHLAQMKLFWGSVALSTGLYNGRPMPKHMRLPVDAEHFDRWLALFEATARELLSPAGAEHVMVRARRIAESLELGVANANNVMLGVGERYRR</sequence>
<dbReference type="GO" id="GO:0019825">
    <property type="term" value="F:oxygen binding"/>
    <property type="evidence" value="ECO:0007669"/>
    <property type="project" value="InterPro"/>
</dbReference>
<dbReference type="SUPFAM" id="SSF46458">
    <property type="entry name" value="Globin-like"/>
    <property type="match status" value="1"/>
</dbReference>
<dbReference type="AlphaFoldDB" id="A0A2D2B3T8"/>
<dbReference type="Pfam" id="PF01152">
    <property type="entry name" value="Bac_globin"/>
    <property type="match status" value="1"/>
</dbReference>
<keyword evidence="2" id="KW-0349">Heme</keyword>
<keyword evidence="6" id="KW-1185">Reference proteome</keyword>
<name>A0A2D2B3T8_9CAUL</name>
<accession>A0A2D2B3T8</accession>
<dbReference type="CDD" id="cd08916">
    <property type="entry name" value="TrHb3_P"/>
    <property type="match status" value="1"/>
</dbReference>
<dbReference type="EMBL" id="CP024201">
    <property type="protein sequence ID" value="ATQ44940.1"/>
    <property type="molecule type" value="Genomic_DNA"/>
</dbReference>
<evidence type="ECO:0000256" key="2">
    <source>
        <dbReference type="ARBA" id="ARBA00022617"/>
    </source>
</evidence>
<proteinExistence type="predicted"/>
<evidence type="ECO:0000256" key="4">
    <source>
        <dbReference type="ARBA" id="ARBA00023004"/>
    </source>
</evidence>
<evidence type="ECO:0000313" key="6">
    <source>
        <dbReference type="Proteomes" id="UP000228945"/>
    </source>
</evidence>
<reference evidence="5 6" key="1">
    <citation type="submission" date="2017-10" db="EMBL/GenBank/DDBJ databases">
        <title>Genome sequence of Caulobacter mirabilis FWC38.</title>
        <authorList>
            <person name="Fiebig A."/>
            <person name="Crosson S."/>
        </authorList>
    </citation>
    <scope>NUCLEOTIDE SEQUENCE [LARGE SCALE GENOMIC DNA]</scope>
    <source>
        <strain evidence="5 6">FWC 38</strain>
    </source>
</reference>
<dbReference type="InterPro" id="IPR012292">
    <property type="entry name" value="Globin/Proto"/>
</dbReference>
<organism evidence="5 6">
    <name type="scientific">Caulobacter mirabilis</name>
    <dbReference type="NCBI Taxonomy" id="69666"/>
    <lineage>
        <taxon>Bacteria</taxon>
        <taxon>Pseudomonadati</taxon>
        <taxon>Pseudomonadota</taxon>
        <taxon>Alphaproteobacteria</taxon>
        <taxon>Caulobacterales</taxon>
        <taxon>Caulobacteraceae</taxon>
        <taxon>Caulobacter</taxon>
    </lineage>
</organism>
<dbReference type="InterPro" id="IPR001486">
    <property type="entry name" value="Hemoglobin_trunc"/>
</dbReference>
<dbReference type="GO" id="GO:0046872">
    <property type="term" value="F:metal ion binding"/>
    <property type="evidence" value="ECO:0007669"/>
    <property type="project" value="UniProtKB-KW"/>
</dbReference>
<gene>
    <name evidence="5" type="ORF">CSW64_08720</name>
</gene>
<keyword evidence="3" id="KW-0479">Metal-binding</keyword>